<evidence type="ECO:0000313" key="2">
    <source>
        <dbReference type="Proteomes" id="UP000004335"/>
    </source>
</evidence>
<dbReference type="AlphaFoldDB" id="A0A828RH86"/>
<evidence type="ECO:0000313" key="1">
    <source>
        <dbReference type="EMBL" id="EGC15218.1"/>
    </source>
</evidence>
<dbReference type="EMBL" id="ACGX02000006">
    <property type="protein sequence ID" value="EGC15218.1"/>
    <property type="molecule type" value="Genomic_DNA"/>
</dbReference>
<gene>
    <name evidence="1" type="ORF">HMPREF0536_10867</name>
</gene>
<comment type="caution">
    <text evidence="1">The sequence shown here is derived from an EMBL/GenBank/DDBJ whole genome shotgun (WGS) entry which is preliminary data.</text>
</comment>
<proteinExistence type="predicted"/>
<protein>
    <submittedName>
        <fullName evidence="1">Uncharacterized protein</fullName>
    </submittedName>
</protein>
<organism evidence="1 2">
    <name type="scientific">Limosilactobacillus reuteri MM4-1A</name>
    <dbReference type="NCBI Taxonomy" id="548485"/>
    <lineage>
        <taxon>Bacteria</taxon>
        <taxon>Bacillati</taxon>
        <taxon>Bacillota</taxon>
        <taxon>Bacilli</taxon>
        <taxon>Lactobacillales</taxon>
        <taxon>Lactobacillaceae</taxon>
        <taxon>Limosilactobacillus</taxon>
    </lineage>
</organism>
<name>A0A828RH86_LIMRT</name>
<dbReference type="Proteomes" id="UP000004335">
    <property type="component" value="Unassembled WGS sequence"/>
</dbReference>
<sequence length="134" mass="14800">MKCFVCKNKIGFLDDKGFTQDHKFICYQDVNKLFDTDKARKHFVPADLKREINQMTSTAILEAINRENTGRLFCPYCGSSNVQPLGQHHKNFSAGKAIGGAVLTGGIGAVAGFLGKNTNQTDFVCMDCGKQFKK</sequence>
<dbReference type="RefSeq" id="WP_003668049.1">
    <property type="nucleotide sequence ID" value="NZ_ACGX02000006.1"/>
</dbReference>
<reference evidence="1 2" key="1">
    <citation type="submission" date="2011-01" db="EMBL/GenBank/DDBJ databases">
        <authorList>
            <person name="Muzny D."/>
            <person name="Qin X."/>
            <person name="Buhay C."/>
            <person name="Dugan-Rocha S."/>
            <person name="Ding Y."/>
            <person name="Chen G."/>
            <person name="Hawes A."/>
            <person name="Holder M."/>
            <person name="Jhangiani S."/>
            <person name="Johnson A."/>
            <person name="Khan Z."/>
            <person name="Li Z."/>
            <person name="Liu W."/>
            <person name="Liu X."/>
            <person name="Perez L."/>
            <person name="Shen H."/>
            <person name="Wang Q."/>
            <person name="Watt J."/>
            <person name="Xi L."/>
            <person name="Xin Y."/>
            <person name="Zhou J."/>
            <person name="Deng J."/>
            <person name="Jiang H."/>
            <person name="Liu Y."/>
            <person name="Qu J."/>
            <person name="Song X.-Z."/>
            <person name="Zhang L."/>
            <person name="Villasana D."/>
            <person name="Johnson A."/>
            <person name="Liu J."/>
            <person name="Liyanage D."/>
            <person name="Lorensuhewa L."/>
            <person name="Robinson T."/>
            <person name="Song A."/>
            <person name="Song B.-B."/>
            <person name="Dinh H."/>
            <person name="Thornton R."/>
            <person name="Coyle M."/>
            <person name="Francisco L."/>
            <person name="Jackson L."/>
            <person name="Javaid M."/>
            <person name="Korchina V."/>
            <person name="Kovar C."/>
            <person name="Mata R."/>
            <person name="Mathew T."/>
            <person name="Ngo R."/>
            <person name="Nguyen L."/>
            <person name="Nguyen N."/>
            <person name="Okwuonu G."/>
            <person name="Ongeri F."/>
            <person name="Pham C."/>
            <person name="Simmons D."/>
            <person name="Wilczek-Boney K."/>
            <person name="Hale W."/>
            <person name="Jakkamsetti A."/>
            <person name="Pham P."/>
            <person name="Ruth R."/>
            <person name="San Lucas F."/>
            <person name="Warren J."/>
            <person name="Zhang J."/>
            <person name="Zhao Z."/>
            <person name="Zhou C."/>
            <person name="Zhu D."/>
            <person name="Lee S."/>
            <person name="Bess C."/>
            <person name="Blankenburg K."/>
            <person name="Forbes L."/>
            <person name="Fu Q."/>
            <person name="Gubbala S."/>
            <person name="Hirani K."/>
            <person name="Jayaseelan J.C."/>
            <person name="Lara F."/>
            <person name="Munidasa M."/>
            <person name="Palculict T."/>
            <person name="Patil S."/>
            <person name="Pu L.-L."/>
            <person name="Saada N."/>
            <person name="Tang L."/>
            <person name="Weissenberger G."/>
            <person name="Zhu Y."/>
            <person name="Hemphill L."/>
            <person name="Shang Y."/>
            <person name="Youmans B."/>
            <person name="Ayvaz T."/>
            <person name="Ross M."/>
            <person name="Santibanez J."/>
            <person name="Aqrawi P."/>
            <person name="Gross S."/>
            <person name="Joshi V."/>
            <person name="Fowler G."/>
            <person name="Nazareth L."/>
            <person name="Reid J."/>
            <person name="Worley K."/>
            <person name="Petrosino J."/>
            <person name="Highlander S."/>
            <person name="Gibbs R."/>
        </authorList>
    </citation>
    <scope>NUCLEOTIDE SEQUENCE [LARGE SCALE GENOMIC DNA]</scope>
    <source>
        <strain evidence="1 2">MM4-1A</strain>
    </source>
</reference>
<accession>A0A828RH86</accession>